<evidence type="ECO:0000313" key="2">
    <source>
        <dbReference type="EMBL" id="KYM93326.1"/>
    </source>
</evidence>
<feature type="non-terminal residue" evidence="2">
    <location>
        <position position="1"/>
    </location>
</feature>
<sequence length="87" mass="10510">NSIHPFMHSYKTYTKYPNIAVSYAYAVFNDKVSLIYHMVLHTFEDQRTRFKTSTLRNNSVINRIINYWYVLFSYTCMARYIIPEPIK</sequence>
<protein>
    <submittedName>
        <fullName evidence="2">Uncharacterized protein</fullName>
    </submittedName>
</protein>
<name>A0A195BZH4_9HYME</name>
<proteinExistence type="predicted"/>
<dbReference type="Proteomes" id="UP000078540">
    <property type="component" value="Unassembled WGS sequence"/>
</dbReference>
<evidence type="ECO:0000313" key="3">
    <source>
        <dbReference type="Proteomes" id="UP000078540"/>
    </source>
</evidence>
<dbReference type="EMBL" id="KQ976394">
    <property type="protein sequence ID" value="KYM93326.1"/>
    <property type="molecule type" value="Genomic_DNA"/>
</dbReference>
<evidence type="ECO:0000256" key="1">
    <source>
        <dbReference type="SAM" id="Phobius"/>
    </source>
</evidence>
<reference evidence="2 3" key="1">
    <citation type="submission" date="2015-09" db="EMBL/GenBank/DDBJ databases">
        <title>Atta colombica WGS genome.</title>
        <authorList>
            <person name="Nygaard S."/>
            <person name="Hu H."/>
            <person name="Boomsma J."/>
            <person name="Zhang G."/>
        </authorList>
    </citation>
    <scope>NUCLEOTIDE SEQUENCE [LARGE SCALE GENOMIC DNA]</scope>
    <source>
        <strain evidence="2">Treedump-2</strain>
        <tissue evidence="2">Whole body</tissue>
    </source>
</reference>
<feature type="transmembrane region" description="Helical" evidence="1">
    <location>
        <begin position="20"/>
        <end position="43"/>
    </location>
</feature>
<keyword evidence="1" id="KW-0472">Membrane</keyword>
<gene>
    <name evidence="2" type="ORF">ALC53_00263</name>
</gene>
<keyword evidence="1" id="KW-0812">Transmembrane</keyword>
<feature type="transmembrane region" description="Helical" evidence="1">
    <location>
        <begin position="64"/>
        <end position="82"/>
    </location>
</feature>
<keyword evidence="3" id="KW-1185">Reference proteome</keyword>
<organism evidence="2 3">
    <name type="scientific">Atta colombica</name>
    <dbReference type="NCBI Taxonomy" id="520822"/>
    <lineage>
        <taxon>Eukaryota</taxon>
        <taxon>Metazoa</taxon>
        <taxon>Ecdysozoa</taxon>
        <taxon>Arthropoda</taxon>
        <taxon>Hexapoda</taxon>
        <taxon>Insecta</taxon>
        <taxon>Pterygota</taxon>
        <taxon>Neoptera</taxon>
        <taxon>Endopterygota</taxon>
        <taxon>Hymenoptera</taxon>
        <taxon>Apocrita</taxon>
        <taxon>Aculeata</taxon>
        <taxon>Formicoidea</taxon>
        <taxon>Formicidae</taxon>
        <taxon>Myrmicinae</taxon>
        <taxon>Atta</taxon>
    </lineage>
</organism>
<dbReference type="AlphaFoldDB" id="A0A195BZH4"/>
<accession>A0A195BZH4</accession>
<keyword evidence="1" id="KW-1133">Transmembrane helix</keyword>